<feature type="region of interest" description="Disordered" evidence="1">
    <location>
        <begin position="49"/>
        <end position="73"/>
    </location>
</feature>
<dbReference type="AlphaFoldDB" id="A0A563DT43"/>
<dbReference type="Proteomes" id="UP000320244">
    <property type="component" value="Unassembled WGS sequence"/>
</dbReference>
<evidence type="ECO:0000313" key="2">
    <source>
        <dbReference type="EMBL" id="TWP33346.1"/>
    </source>
</evidence>
<reference evidence="2 3" key="2">
    <citation type="submission" date="2019-08" db="EMBL/GenBank/DDBJ databases">
        <title>Jejuicoccus antrihumi gen. nov., sp. nov., a new member of the family Dermacoccaceae isolated from a cave.</title>
        <authorList>
            <person name="Schumann P."/>
            <person name="Kim I.S."/>
        </authorList>
    </citation>
    <scope>NUCLEOTIDE SEQUENCE [LARGE SCALE GENOMIC DNA]</scope>
    <source>
        <strain evidence="2 3">C5-26</strain>
    </source>
</reference>
<proteinExistence type="predicted"/>
<keyword evidence="3" id="KW-1185">Reference proteome</keyword>
<evidence type="ECO:0000256" key="1">
    <source>
        <dbReference type="SAM" id="MobiDB-lite"/>
    </source>
</evidence>
<dbReference type="RefSeq" id="WP_146320383.1">
    <property type="nucleotide sequence ID" value="NZ_VCQV01000043.1"/>
</dbReference>
<protein>
    <submittedName>
        <fullName evidence="2">Uncharacterized protein</fullName>
    </submittedName>
</protein>
<organism evidence="2 3">
    <name type="scientific">Leekyejoonella antrihumi</name>
    <dbReference type="NCBI Taxonomy" id="1660198"/>
    <lineage>
        <taxon>Bacteria</taxon>
        <taxon>Bacillati</taxon>
        <taxon>Actinomycetota</taxon>
        <taxon>Actinomycetes</taxon>
        <taxon>Micrococcales</taxon>
        <taxon>Dermacoccaceae</taxon>
        <taxon>Leekyejoonella</taxon>
    </lineage>
</organism>
<accession>A0A563DT43</accession>
<evidence type="ECO:0000313" key="3">
    <source>
        <dbReference type="Proteomes" id="UP000320244"/>
    </source>
</evidence>
<dbReference type="EMBL" id="VCQV01000043">
    <property type="protein sequence ID" value="TWP33346.1"/>
    <property type="molecule type" value="Genomic_DNA"/>
</dbReference>
<gene>
    <name evidence="2" type="ORF">FGL98_21520</name>
</gene>
<reference evidence="2 3" key="1">
    <citation type="submission" date="2019-05" db="EMBL/GenBank/DDBJ databases">
        <authorList>
            <person name="Lee S.D."/>
        </authorList>
    </citation>
    <scope>NUCLEOTIDE SEQUENCE [LARGE SCALE GENOMIC DNA]</scope>
    <source>
        <strain evidence="2 3">C5-26</strain>
    </source>
</reference>
<sequence length="73" mass="7901">MGTRPIDTMRCEGTLRDFFTEGTLTPCGRPEGHPGDHFPVPLVEDMYDPAAGRREASKLAPEASPDADTQRAG</sequence>
<comment type="caution">
    <text evidence="2">The sequence shown here is derived from an EMBL/GenBank/DDBJ whole genome shotgun (WGS) entry which is preliminary data.</text>
</comment>
<name>A0A563DT43_9MICO</name>